<dbReference type="InterPro" id="IPR050430">
    <property type="entry name" value="Peptidase_S1"/>
</dbReference>
<dbReference type="SUPFAM" id="SSF50494">
    <property type="entry name" value="Trypsin-like serine proteases"/>
    <property type="match status" value="1"/>
</dbReference>
<keyword evidence="3" id="KW-0720">Serine protease</keyword>
<protein>
    <recommendedName>
        <fullName evidence="5">Peptidase S1 domain-containing protein</fullName>
    </recommendedName>
</protein>
<proteinExistence type="predicted"/>
<name>A0A1B6E9H0_9HEMI</name>
<keyword evidence="4" id="KW-1015">Disulfide bond</keyword>
<dbReference type="Gene3D" id="2.40.10.10">
    <property type="entry name" value="Trypsin-like serine proteases"/>
    <property type="match status" value="1"/>
</dbReference>
<dbReference type="PROSITE" id="PS50240">
    <property type="entry name" value="TRYPSIN_DOM"/>
    <property type="match status" value="1"/>
</dbReference>
<dbReference type="InterPro" id="IPR043504">
    <property type="entry name" value="Peptidase_S1_PA_chymotrypsin"/>
</dbReference>
<keyword evidence="2" id="KW-0378">Hydrolase</keyword>
<dbReference type="AlphaFoldDB" id="A0A1B6E9H0"/>
<organism evidence="6">
    <name type="scientific">Clastoptera arizonana</name>
    <name type="common">Arizona spittle bug</name>
    <dbReference type="NCBI Taxonomy" id="38151"/>
    <lineage>
        <taxon>Eukaryota</taxon>
        <taxon>Metazoa</taxon>
        <taxon>Ecdysozoa</taxon>
        <taxon>Arthropoda</taxon>
        <taxon>Hexapoda</taxon>
        <taxon>Insecta</taxon>
        <taxon>Pterygota</taxon>
        <taxon>Neoptera</taxon>
        <taxon>Paraneoptera</taxon>
        <taxon>Hemiptera</taxon>
        <taxon>Auchenorrhyncha</taxon>
        <taxon>Cercopoidea</taxon>
        <taxon>Clastopteridae</taxon>
        <taxon>Clastoptera</taxon>
    </lineage>
</organism>
<keyword evidence="1" id="KW-0645">Protease</keyword>
<evidence type="ECO:0000313" key="6">
    <source>
        <dbReference type="EMBL" id="JAS34579.1"/>
    </source>
</evidence>
<dbReference type="InterPro" id="IPR009003">
    <property type="entry name" value="Peptidase_S1_PA"/>
</dbReference>
<evidence type="ECO:0000259" key="5">
    <source>
        <dbReference type="PROSITE" id="PS50240"/>
    </source>
</evidence>
<evidence type="ECO:0000256" key="4">
    <source>
        <dbReference type="ARBA" id="ARBA00023157"/>
    </source>
</evidence>
<dbReference type="EMBL" id="GEDC01002719">
    <property type="protein sequence ID" value="JAS34579.1"/>
    <property type="molecule type" value="Transcribed_RNA"/>
</dbReference>
<feature type="domain" description="Peptidase S1" evidence="5">
    <location>
        <begin position="1"/>
        <end position="116"/>
    </location>
</feature>
<dbReference type="GO" id="GO:0004252">
    <property type="term" value="F:serine-type endopeptidase activity"/>
    <property type="evidence" value="ECO:0007669"/>
    <property type="project" value="InterPro"/>
</dbReference>
<accession>A0A1B6E9H0</accession>
<reference evidence="6" key="1">
    <citation type="submission" date="2015-12" db="EMBL/GenBank/DDBJ databases">
        <title>De novo transcriptome assembly of four potential Pierce s Disease insect vectors from Arizona vineyards.</title>
        <authorList>
            <person name="Tassone E.E."/>
        </authorList>
    </citation>
    <scope>NUCLEOTIDE SEQUENCE</scope>
</reference>
<evidence type="ECO:0000256" key="2">
    <source>
        <dbReference type="ARBA" id="ARBA00022801"/>
    </source>
</evidence>
<evidence type="ECO:0000256" key="1">
    <source>
        <dbReference type="ARBA" id="ARBA00022670"/>
    </source>
</evidence>
<sequence>IKFGSKPLKVGKKAVISGWGADEGIFYVHNLKEDTVKIIKTKKCADIYSSYTITSRMFCADTSDYGPCWLDDADPLVVKNRLYGLLSFNNGCFDDHYPSVYTNVLSLKEWVLETIKNNTVV</sequence>
<evidence type="ECO:0000256" key="3">
    <source>
        <dbReference type="ARBA" id="ARBA00022825"/>
    </source>
</evidence>
<dbReference type="Pfam" id="PF00089">
    <property type="entry name" value="Trypsin"/>
    <property type="match status" value="1"/>
</dbReference>
<dbReference type="InterPro" id="IPR001254">
    <property type="entry name" value="Trypsin_dom"/>
</dbReference>
<feature type="non-terminal residue" evidence="6">
    <location>
        <position position="1"/>
    </location>
</feature>
<dbReference type="PANTHER" id="PTHR24276">
    <property type="entry name" value="POLYSERASE-RELATED"/>
    <property type="match status" value="1"/>
</dbReference>
<dbReference type="PANTHER" id="PTHR24276:SF98">
    <property type="entry name" value="FI18310P1-RELATED"/>
    <property type="match status" value="1"/>
</dbReference>
<gene>
    <name evidence="6" type="ORF">g.9724</name>
</gene>
<dbReference type="GO" id="GO:0006508">
    <property type="term" value="P:proteolysis"/>
    <property type="evidence" value="ECO:0007669"/>
    <property type="project" value="UniProtKB-KW"/>
</dbReference>